<keyword evidence="5" id="KW-1185">Reference proteome</keyword>
<comment type="caution">
    <text evidence="4">The sequence shown here is derived from an EMBL/GenBank/DDBJ whole genome shotgun (WGS) entry which is preliminary data.</text>
</comment>
<feature type="transmembrane region" description="Helical" evidence="2">
    <location>
        <begin position="82"/>
        <end position="100"/>
    </location>
</feature>
<keyword evidence="2" id="KW-0812">Transmembrane</keyword>
<dbReference type="InterPro" id="IPR033344">
    <property type="entry name" value="CURT1"/>
</dbReference>
<evidence type="ECO:0000259" key="3">
    <source>
        <dbReference type="Pfam" id="PF14159"/>
    </source>
</evidence>
<dbReference type="EMBL" id="LHPG02000013">
    <property type="protein sequence ID" value="PRW44590.1"/>
    <property type="molecule type" value="Genomic_DNA"/>
</dbReference>
<accession>A0A2P6TKH9</accession>
<reference evidence="4 5" key="1">
    <citation type="journal article" date="2018" name="Plant J.">
        <title>Genome sequences of Chlorella sorokiniana UTEX 1602 and Micractinium conductrix SAG 241.80: implications to maltose excretion by a green alga.</title>
        <authorList>
            <person name="Arriola M.B."/>
            <person name="Velmurugan N."/>
            <person name="Zhang Y."/>
            <person name="Plunkett M.H."/>
            <person name="Hondzo H."/>
            <person name="Barney B.M."/>
        </authorList>
    </citation>
    <scope>NUCLEOTIDE SEQUENCE [LARGE SCALE GENOMIC DNA]</scope>
    <source>
        <strain evidence="5">UTEX 1602</strain>
    </source>
</reference>
<dbReference type="PANTHER" id="PTHR33222">
    <property type="match status" value="1"/>
</dbReference>
<protein>
    <submittedName>
        <fullName evidence="4">CURVATURE THYLAKOID chloroplastic</fullName>
    </submittedName>
</protein>
<dbReference type="OrthoDB" id="514631at2759"/>
<dbReference type="InterPro" id="IPR025564">
    <property type="entry name" value="CAAD_dom"/>
</dbReference>
<evidence type="ECO:0000313" key="4">
    <source>
        <dbReference type="EMBL" id="PRW44590.1"/>
    </source>
</evidence>
<organism evidence="4 5">
    <name type="scientific">Chlorella sorokiniana</name>
    <name type="common">Freshwater green alga</name>
    <dbReference type="NCBI Taxonomy" id="3076"/>
    <lineage>
        <taxon>Eukaryota</taxon>
        <taxon>Viridiplantae</taxon>
        <taxon>Chlorophyta</taxon>
        <taxon>core chlorophytes</taxon>
        <taxon>Trebouxiophyceae</taxon>
        <taxon>Chlorellales</taxon>
        <taxon>Chlorellaceae</taxon>
        <taxon>Chlorella clade</taxon>
        <taxon>Chlorella</taxon>
    </lineage>
</organism>
<dbReference type="STRING" id="3076.A0A2P6TKH9"/>
<evidence type="ECO:0000256" key="1">
    <source>
        <dbReference type="ARBA" id="ARBA00004141"/>
    </source>
</evidence>
<evidence type="ECO:0000313" key="5">
    <source>
        <dbReference type="Proteomes" id="UP000239899"/>
    </source>
</evidence>
<dbReference type="GO" id="GO:0016020">
    <property type="term" value="C:membrane"/>
    <property type="evidence" value="ECO:0007669"/>
    <property type="project" value="UniProtKB-SubCell"/>
</dbReference>
<feature type="domain" description="Cyanobacterial aminoacyl-tRNA synthetase CAAD" evidence="3">
    <location>
        <begin position="68"/>
        <end position="149"/>
    </location>
</feature>
<dbReference type="PANTHER" id="PTHR33222:SF4">
    <property type="entry name" value="PROTEIN CURVATURE THYLAKOID 1A, CHLOROPLASTIC"/>
    <property type="match status" value="1"/>
</dbReference>
<evidence type="ECO:0000256" key="2">
    <source>
        <dbReference type="SAM" id="Phobius"/>
    </source>
</evidence>
<sequence>MIAAASARLTAAPVARPAKIARRPLRSAAVNVRAVATGADKPSKDALQDVASDASAVLQAKSQELLNYAQAKWEASDNKPGLVAAGLVGLVGLYLVSGLVNTVDHLPLLNKLFELLGLGVSAWFAYRWFFVAGERETITKEVSKLASKIGLDL</sequence>
<proteinExistence type="predicted"/>
<keyword evidence="2" id="KW-0472">Membrane</keyword>
<feature type="transmembrane region" description="Helical" evidence="2">
    <location>
        <begin position="112"/>
        <end position="130"/>
    </location>
</feature>
<dbReference type="Proteomes" id="UP000239899">
    <property type="component" value="Unassembled WGS sequence"/>
</dbReference>
<gene>
    <name evidence="4" type="ORF">C2E21_6733</name>
</gene>
<dbReference type="AlphaFoldDB" id="A0A2P6TKH9"/>
<name>A0A2P6TKH9_CHLSO</name>
<dbReference type="Pfam" id="PF14159">
    <property type="entry name" value="CAAD"/>
    <property type="match status" value="1"/>
</dbReference>
<comment type="subcellular location">
    <subcellularLocation>
        <location evidence="1">Membrane</location>
        <topology evidence="1">Multi-pass membrane protein</topology>
    </subcellularLocation>
</comment>
<dbReference type="GO" id="GO:0009579">
    <property type="term" value="C:thylakoid"/>
    <property type="evidence" value="ECO:0007669"/>
    <property type="project" value="InterPro"/>
</dbReference>
<keyword evidence="2" id="KW-1133">Transmembrane helix</keyword>